<proteinExistence type="predicted"/>
<feature type="domain" description="Histidine kinase" evidence="6">
    <location>
        <begin position="1666"/>
        <end position="1843"/>
    </location>
</feature>
<feature type="region of interest" description="Disordered" evidence="4">
    <location>
        <begin position="19"/>
        <end position="38"/>
    </location>
</feature>
<dbReference type="CDD" id="cd14014">
    <property type="entry name" value="STKc_PknB_like"/>
    <property type="match status" value="1"/>
</dbReference>
<dbReference type="PROSITE" id="PS50109">
    <property type="entry name" value="HIS_KIN"/>
    <property type="match status" value="1"/>
</dbReference>
<dbReference type="InterPro" id="IPR005467">
    <property type="entry name" value="His_kinase_dom"/>
</dbReference>
<dbReference type="SUPFAM" id="SSF55874">
    <property type="entry name" value="ATPase domain of HSP90 chaperone/DNA topoisomerase II/histidine kinase"/>
    <property type="match status" value="1"/>
</dbReference>
<dbReference type="Proteomes" id="UP000217257">
    <property type="component" value="Chromosome"/>
</dbReference>
<evidence type="ECO:0000256" key="2">
    <source>
        <dbReference type="ARBA" id="ARBA00012438"/>
    </source>
</evidence>
<dbReference type="InterPro" id="IPR041664">
    <property type="entry name" value="AAA_16"/>
</dbReference>
<dbReference type="Pfam" id="PF00069">
    <property type="entry name" value="Pkinase"/>
    <property type="match status" value="1"/>
</dbReference>
<evidence type="ECO:0000256" key="4">
    <source>
        <dbReference type="SAM" id="MobiDB-lite"/>
    </source>
</evidence>
<dbReference type="GO" id="GO:0005524">
    <property type="term" value="F:ATP binding"/>
    <property type="evidence" value="ECO:0007669"/>
    <property type="project" value="InterPro"/>
</dbReference>
<dbReference type="KEGG" id="cfus:CYFUS_005983"/>
<dbReference type="Gene3D" id="3.40.50.300">
    <property type="entry name" value="P-loop containing nucleotide triphosphate hydrolases"/>
    <property type="match status" value="1"/>
</dbReference>
<dbReference type="InterPro" id="IPR003018">
    <property type="entry name" value="GAF"/>
</dbReference>
<dbReference type="InterPro" id="IPR008271">
    <property type="entry name" value="Ser/Thr_kinase_AS"/>
</dbReference>
<dbReference type="PROSITE" id="PS50011">
    <property type="entry name" value="PROTEIN_KINASE_DOM"/>
    <property type="match status" value="1"/>
</dbReference>
<evidence type="ECO:0000313" key="8">
    <source>
        <dbReference type="Proteomes" id="UP000217257"/>
    </source>
</evidence>
<dbReference type="InterPro" id="IPR000719">
    <property type="entry name" value="Prot_kinase_dom"/>
</dbReference>
<dbReference type="InterPro" id="IPR036890">
    <property type="entry name" value="HATPase_C_sf"/>
</dbReference>
<dbReference type="SUPFAM" id="SSF56112">
    <property type="entry name" value="Protein kinase-like (PK-like)"/>
    <property type="match status" value="1"/>
</dbReference>
<dbReference type="Pfam" id="PF13191">
    <property type="entry name" value="AAA_16"/>
    <property type="match status" value="1"/>
</dbReference>
<dbReference type="GO" id="GO:0004674">
    <property type="term" value="F:protein serine/threonine kinase activity"/>
    <property type="evidence" value="ECO:0007669"/>
    <property type="project" value="UniProtKB-KW"/>
</dbReference>
<evidence type="ECO:0000259" key="6">
    <source>
        <dbReference type="PROSITE" id="PS50109"/>
    </source>
</evidence>
<accession>A0A250J9E3</accession>
<dbReference type="PRINTS" id="PR00344">
    <property type="entry name" value="BCTRLSENSOR"/>
</dbReference>
<dbReference type="Pfam" id="PF02518">
    <property type="entry name" value="HATPase_c"/>
    <property type="match status" value="1"/>
</dbReference>
<feature type="coiled-coil region" evidence="3">
    <location>
        <begin position="1532"/>
        <end position="1570"/>
    </location>
</feature>
<dbReference type="SMART" id="SM00220">
    <property type="entry name" value="S_TKc"/>
    <property type="match status" value="1"/>
</dbReference>
<evidence type="ECO:0000256" key="1">
    <source>
        <dbReference type="ARBA" id="ARBA00000085"/>
    </source>
</evidence>
<keyword evidence="7" id="KW-0808">Transferase</keyword>
<reference evidence="7 8" key="1">
    <citation type="submission" date="2017-06" db="EMBL/GenBank/DDBJ databases">
        <title>Sequencing and comparative analysis of myxobacterial genomes.</title>
        <authorList>
            <person name="Rupp O."/>
            <person name="Goesmann A."/>
            <person name="Sogaard-Andersen L."/>
        </authorList>
    </citation>
    <scope>NUCLEOTIDE SEQUENCE [LARGE SCALE GENOMIC DNA]</scope>
    <source>
        <strain evidence="7 8">DSM 52655</strain>
    </source>
</reference>
<dbReference type="EC" id="2.7.13.3" evidence="2"/>
<feature type="domain" description="Protein kinase" evidence="5">
    <location>
        <begin position="92"/>
        <end position="354"/>
    </location>
</feature>
<keyword evidence="7" id="KW-0723">Serine/threonine-protein kinase</keyword>
<dbReference type="SUPFAM" id="SSF52540">
    <property type="entry name" value="P-loop containing nucleoside triphosphate hydrolases"/>
    <property type="match status" value="1"/>
</dbReference>
<organism evidence="7 8">
    <name type="scientific">Cystobacter fuscus</name>
    <dbReference type="NCBI Taxonomy" id="43"/>
    <lineage>
        <taxon>Bacteria</taxon>
        <taxon>Pseudomonadati</taxon>
        <taxon>Myxococcota</taxon>
        <taxon>Myxococcia</taxon>
        <taxon>Myxococcales</taxon>
        <taxon>Cystobacterineae</taxon>
        <taxon>Archangiaceae</taxon>
        <taxon>Cystobacter</taxon>
    </lineage>
</organism>
<dbReference type="SMART" id="SM00065">
    <property type="entry name" value="GAF"/>
    <property type="match status" value="1"/>
</dbReference>
<dbReference type="PANTHER" id="PTHR43642:SF1">
    <property type="entry name" value="HYBRID SIGNAL TRANSDUCTION HISTIDINE KINASE G"/>
    <property type="match status" value="1"/>
</dbReference>
<evidence type="ECO:0000256" key="3">
    <source>
        <dbReference type="SAM" id="Coils"/>
    </source>
</evidence>
<dbReference type="SUPFAM" id="SSF55781">
    <property type="entry name" value="GAF domain-like"/>
    <property type="match status" value="1"/>
</dbReference>
<dbReference type="PANTHER" id="PTHR43642">
    <property type="entry name" value="HYBRID SIGNAL TRANSDUCTION HISTIDINE KINASE G"/>
    <property type="match status" value="1"/>
</dbReference>
<dbReference type="EMBL" id="CP022098">
    <property type="protein sequence ID" value="ATB40534.1"/>
    <property type="molecule type" value="Genomic_DNA"/>
</dbReference>
<comment type="catalytic activity">
    <reaction evidence="1">
        <text>ATP + protein L-histidine = ADP + protein N-phospho-L-histidine.</text>
        <dbReference type="EC" id="2.7.13.3"/>
    </reaction>
</comment>
<dbReference type="InterPro" id="IPR053159">
    <property type="entry name" value="Hybrid_Histidine_Kinase"/>
</dbReference>
<dbReference type="InterPro" id="IPR004358">
    <property type="entry name" value="Sig_transdc_His_kin-like_C"/>
</dbReference>
<protein>
    <recommendedName>
        <fullName evidence="2">histidine kinase</fullName>
        <ecNumber evidence="2">2.7.13.3</ecNumber>
    </recommendedName>
</protein>
<evidence type="ECO:0000259" key="5">
    <source>
        <dbReference type="PROSITE" id="PS50011"/>
    </source>
</evidence>
<name>A0A250J9E3_9BACT</name>
<dbReference type="InterPro" id="IPR011009">
    <property type="entry name" value="Kinase-like_dom_sf"/>
</dbReference>
<dbReference type="InterPro" id="IPR027417">
    <property type="entry name" value="P-loop_NTPase"/>
</dbReference>
<dbReference type="SMART" id="SM00387">
    <property type="entry name" value="HATPase_c"/>
    <property type="match status" value="1"/>
</dbReference>
<keyword evidence="3" id="KW-0175">Coiled coil</keyword>
<gene>
    <name evidence="7" type="ORF">CYFUS_005983</name>
</gene>
<dbReference type="Gene3D" id="1.10.510.10">
    <property type="entry name" value="Transferase(Phosphotransferase) domain 1"/>
    <property type="match status" value="1"/>
</dbReference>
<evidence type="ECO:0000313" key="7">
    <source>
        <dbReference type="EMBL" id="ATB40534.1"/>
    </source>
</evidence>
<keyword evidence="7" id="KW-0418">Kinase</keyword>
<dbReference type="PROSITE" id="PS00108">
    <property type="entry name" value="PROTEIN_KINASE_ST"/>
    <property type="match status" value="1"/>
</dbReference>
<dbReference type="GO" id="GO:0004673">
    <property type="term" value="F:protein histidine kinase activity"/>
    <property type="evidence" value="ECO:0007669"/>
    <property type="project" value="UniProtKB-EC"/>
</dbReference>
<dbReference type="InterPro" id="IPR029016">
    <property type="entry name" value="GAF-like_dom_sf"/>
</dbReference>
<sequence>MLEWRHFVAPTSTVRTAALARSREEVRRPPGGQSKGEHGGFSSVRVCFLPPVRPILSFTRLVSSLLENRSAANTVETSSTTGNRGMLLIPGYSLREVIKTTGNNLLFHAVRKEDSLPVILKTPSASVSGPGEIERYRREFGVLQRLQDIRGVPRAYAFECVQDRPILLLEAVSGSPLSSIIGRPLGVERTLELAISLCTTLAGIHRRGVIHKDIKPSNIIVTTTGDTCLIDFSIATLQLVEHVDAAPATLIEGTLAYMSPEQTGRMNRTLDSRTDLYSLGVTLYEMLTGTRPFHGSDALEWFHAHLAVSPPALVERVPELPAVLSSLVLKLLAKEAEERYQSAEGLKADLRRCLGDWRRGRLEDFPLGVEDYPNRFQLPQRLYGRQAQLDALHQGFQRVVRGVRPELFLVRGYSGIGKSALVHELHKPVVRQRGFFLQGKFEQLQHDIPYAPLSHALRGLTQQLLAGTDEELKQWRERLTTVCAGQGQLLVDLVPQLELVIGPQPRVPELPPSESQRRFLQVFRRFLGVFATPEHPLVLFLDDLQWADPASLRLLLELFIHPQPSSMLLIGTYRDNEVGPAHPLTQVLEELRVAGARMTSLLLEPLGVGDVHQLLFDALPGVNRDDLPPLAALAHEKTGGNPFFLLRFLLALHQDGLLSRTTLGTWQWDVEAVRARGYSDNVVDFMVGKLRELATSTQHLLALAACVGTSFSLELLGLVSRMDLDAVREGLEPALREGLVTSTGELPHRFLHDRIQQAAYALMSKQEREAIHLKIGRLLSGDLPPESLGERLFDVVGQFNAGLELLREPEERQRVARLNAEAGRKAQASSAHASAITYFATAIALLPGDPWETAPALTFELSLAQASSEFMRNRVGTARQMVDELCDRARTKAQWAAVYDLKSVLLTLSGDTTGSCACLLECLARMGMPLPAHPTREEAVAAHEQVWALLDGRPVASLIDLPLMTDEDMRAVMKVLAALTAPSFFVDANLTILHLSRMVTLSLQYGTTLESAHGYAMYGMGLGLYFHSYVDGHAFSRLGLDVLERHGYGSQRATVLFCLEHSSCWTEPYTRGLEIIRETFHQAVQDFNHSMACFCGNHIMALRLALGHDLEAVQQENLTHVDFAREANFPDMLDTELLTGRFVRQLRGLTPSFGTLDDEGLREEDFEARLTPNRIGTLRFLYWSLKMQARFMGGAYEEAREAGERAQALYWAAASPVYRRDFQVMRALTLAACVPGAAPELRPSLLEELRQHLGFIETWVRICPDDMRAFERMVSAELARVTGRLDEALHAYEAAIQSARQYGHLHHLALASELAANYWRAREVPTIADAYEDKAYDAYSRWGALGKARHLARHSRPDAQPSAEERVSDTTSVRIDVLTLVKAQQAISQEIVLEQLASTLLHVAIENAGAQHGALLMPEGEGLSVMALDLGGAEGEAHPDANTRLPWSLLAYVRRTQEHVLIRDASAPHPFSSDPWFEQLIARSVLCLPLVRQGELRGVLYLENNLATDAFTPLRLSLLEHLASQATISIENARLYANLQRAESALRAANDDLEKRVEDRTRELRRAQAVLVETARSAGMAEVATNVLHNVGNVLTSTVINMDMMRQSLKLSRMGRLKQVTTLLGEHRGDLVGFLTGSPQGQQLTDYLFVLADELVREQSSLKDCVDTLAMHIEHIRAIVQIQQVHGTSMLVVEDCDLRQLVEDALSLQMSALTRHGIQVSRRLDSPPIVKVDRHKVLQILVNLISNAKNAMRGLPKGQAHLQVRLISEENSVRIQVEDNGVGIAPENRARLFCQGFSGFEGGHGLGLHSSALAAELLGGSLSLESDGPGRGATATLVLPLTPAPA</sequence>
<dbReference type="Pfam" id="PF01590">
    <property type="entry name" value="GAF"/>
    <property type="match status" value="1"/>
</dbReference>
<dbReference type="Gene3D" id="3.30.450.40">
    <property type="match status" value="1"/>
</dbReference>
<dbReference type="InterPro" id="IPR003594">
    <property type="entry name" value="HATPase_dom"/>
</dbReference>
<dbReference type="Gene3D" id="3.30.565.10">
    <property type="entry name" value="Histidine kinase-like ATPase, C-terminal domain"/>
    <property type="match status" value="1"/>
</dbReference>